<dbReference type="InterPro" id="IPR014048">
    <property type="entry name" value="MethylDNA_cys_MeTrfase_DNA-bd"/>
</dbReference>
<dbReference type="SUPFAM" id="SSF46767">
    <property type="entry name" value="Methylated DNA-protein cysteine methyltransferase, C-terminal domain"/>
    <property type="match status" value="1"/>
</dbReference>
<proteinExistence type="predicted"/>
<dbReference type="InterPro" id="IPR052520">
    <property type="entry name" value="ATL_DNA_repair"/>
</dbReference>
<organism evidence="3">
    <name type="scientific">uncultured Armatimonadetes bacterium</name>
    <dbReference type="NCBI Taxonomy" id="157466"/>
    <lineage>
        <taxon>Bacteria</taxon>
        <taxon>Bacillati</taxon>
        <taxon>Armatimonadota</taxon>
        <taxon>environmental samples</taxon>
    </lineage>
</organism>
<dbReference type="InterPro" id="IPR036388">
    <property type="entry name" value="WH-like_DNA-bd_sf"/>
</dbReference>
<reference evidence="3" key="1">
    <citation type="submission" date="2020-02" db="EMBL/GenBank/DDBJ databases">
        <authorList>
            <person name="Meier V. D."/>
        </authorList>
    </citation>
    <scope>NUCLEOTIDE SEQUENCE</scope>
    <source>
        <strain evidence="3">AVDCRST_MAG63</strain>
    </source>
</reference>
<gene>
    <name evidence="3" type="ORF">AVDCRST_MAG63-2126</name>
</gene>
<dbReference type="GO" id="GO:0003824">
    <property type="term" value="F:catalytic activity"/>
    <property type="evidence" value="ECO:0007669"/>
    <property type="project" value="InterPro"/>
</dbReference>
<dbReference type="Pfam" id="PF01035">
    <property type="entry name" value="DNA_binding_1"/>
    <property type="match status" value="1"/>
</dbReference>
<dbReference type="PANTHER" id="PTHR42942">
    <property type="entry name" value="6-O-METHYLGUANINE DNA METHYLTRANSFERASE"/>
    <property type="match status" value="1"/>
</dbReference>
<keyword evidence="1" id="KW-0227">DNA damage</keyword>
<dbReference type="EMBL" id="CADCTO010000262">
    <property type="protein sequence ID" value="CAA9253271.1"/>
    <property type="molecule type" value="Genomic_DNA"/>
</dbReference>
<evidence type="ECO:0000256" key="1">
    <source>
        <dbReference type="ARBA" id="ARBA00022763"/>
    </source>
</evidence>
<name>A0A6J4IKZ6_9BACT</name>
<dbReference type="AlphaFoldDB" id="A0A6J4IKZ6"/>
<dbReference type="CDD" id="cd06445">
    <property type="entry name" value="ATase"/>
    <property type="match status" value="1"/>
</dbReference>
<evidence type="ECO:0000313" key="3">
    <source>
        <dbReference type="EMBL" id="CAA9253271.1"/>
    </source>
</evidence>
<dbReference type="GO" id="GO:0006281">
    <property type="term" value="P:DNA repair"/>
    <property type="evidence" value="ECO:0007669"/>
    <property type="project" value="InterPro"/>
</dbReference>
<protein>
    <recommendedName>
        <fullName evidence="2">Methylated-DNA-[protein]-cysteine S-methyltransferase DNA binding domain-containing protein</fullName>
    </recommendedName>
</protein>
<accession>A0A6J4IKZ6</accession>
<evidence type="ECO:0000259" key="2">
    <source>
        <dbReference type="Pfam" id="PF01035"/>
    </source>
</evidence>
<dbReference type="PANTHER" id="PTHR42942:SF1">
    <property type="entry name" value="ALKYLTRANSFERASE-LIKE PROTEIN 1"/>
    <property type="match status" value="1"/>
</dbReference>
<feature type="domain" description="Methylated-DNA-[protein]-cysteine S-methyltransferase DNA binding" evidence="2">
    <location>
        <begin position="12"/>
        <end position="89"/>
    </location>
</feature>
<dbReference type="Gene3D" id="1.10.10.10">
    <property type="entry name" value="Winged helix-like DNA-binding domain superfamily/Winged helix DNA-binding domain"/>
    <property type="match status" value="1"/>
</dbReference>
<sequence length="105" mass="11445">MDDDDAPAPDAFDAVYEHVRGIPTGMVASYGDVGAAVGVTARTVGWAMRYTPEGVPWQRVVGSDGYLRIAKRSPHLKALQRSLLEAEGVTFDENGRVNRKHFRSG</sequence>
<dbReference type="InterPro" id="IPR036217">
    <property type="entry name" value="MethylDNA_cys_MeTrfase_DNAb"/>
</dbReference>